<feature type="compositionally biased region" description="Low complexity" evidence="3">
    <location>
        <begin position="122"/>
        <end position="140"/>
    </location>
</feature>
<keyword evidence="4" id="KW-0472">Membrane</keyword>
<dbReference type="InterPro" id="IPR050465">
    <property type="entry name" value="UPF0194_transport"/>
</dbReference>
<dbReference type="PANTHER" id="PTHR32347">
    <property type="entry name" value="EFFLUX SYSTEM COMPONENT YKNX-RELATED"/>
    <property type="match status" value="1"/>
</dbReference>
<feature type="domain" description="YknX-like beta-barrel" evidence="6">
    <location>
        <begin position="215"/>
        <end position="290"/>
    </location>
</feature>
<reference evidence="7" key="1">
    <citation type="submission" date="2019-09" db="EMBL/GenBank/DDBJ databases">
        <authorList>
            <person name="Teo W.F.A."/>
            <person name="Duangmal K."/>
        </authorList>
    </citation>
    <scope>NUCLEOTIDE SEQUENCE [LARGE SCALE GENOMIC DNA]</scope>
    <source>
        <strain evidence="7">K81G1</strain>
    </source>
</reference>
<dbReference type="Gene3D" id="2.40.30.170">
    <property type="match status" value="1"/>
</dbReference>
<feature type="compositionally biased region" description="Low complexity" evidence="3">
    <location>
        <begin position="180"/>
        <end position="203"/>
    </location>
</feature>
<dbReference type="InterPro" id="IPR058627">
    <property type="entry name" value="MdtA-like_C"/>
</dbReference>
<feature type="region of interest" description="Disordered" evidence="3">
    <location>
        <begin position="117"/>
        <end position="147"/>
    </location>
</feature>
<dbReference type="Gene3D" id="2.40.50.100">
    <property type="match status" value="1"/>
</dbReference>
<dbReference type="SUPFAM" id="SSF111369">
    <property type="entry name" value="HlyD-like secretion proteins"/>
    <property type="match status" value="1"/>
</dbReference>
<feature type="compositionally biased region" description="Gly residues" evidence="3">
    <location>
        <begin position="368"/>
        <end position="392"/>
    </location>
</feature>
<feature type="transmembrane region" description="Helical" evidence="4">
    <location>
        <begin position="7"/>
        <end position="28"/>
    </location>
</feature>
<organism evidence="7 8">
    <name type="scientific">Amycolatopsis acidicola</name>
    <dbReference type="NCBI Taxonomy" id="2596893"/>
    <lineage>
        <taxon>Bacteria</taxon>
        <taxon>Bacillati</taxon>
        <taxon>Actinomycetota</taxon>
        <taxon>Actinomycetes</taxon>
        <taxon>Pseudonocardiales</taxon>
        <taxon>Pseudonocardiaceae</taxon>
        <taxon>Amycolatopsis</taxon>
    </lineage>
</organism>
<feature type="region of interest" description="Disordered" evidence="3">
    <location>
        <begin position="354"/>
        <end position="392"/>
    </location>
</feature>
<dbReference type="EMBL" id="VMNW02000044">
    <property type="protein sequence ID" value="KAA9157115.1"/>
    <property type="molecule type" value="Genomic_DNA"/>
</dbReference>
<dbReference type="OrthoDB" id="4932908at2"/>
<evidence type="ECO:0000256" key="3">
    <source>
        <dbReference type="SAM" id="MobiDB-lite"/>
    </source>
</evidence>
<feature type="region of interest" description="Disordered" evidence="3">
    <location>
        <begin position="174"/>
        <end position="203"/>
    </location>
</feature>
<dbReference type="InterPro" id="IPR058636">
    <property type="entry name" value="Beta-barrel_YknX"/>
</dbReference>
<gene>
    <name evidence="7" type="ORF">FPZ12_026150</name>
</gene>
<protein>
    <submittedName>
        <fullName evidence="7">HlyD family efflux transporter periplasmic adaptor subunit</fullName>
    </submittedName>
</protein>
<feature type="domain" description="Multidrug resistance protein MdtA-like C-terminal permuted SH3" evidence="5">
    <location>
        <begin position="297"/>
        <end position="352"/>
    </location>
</feature>
<evidence type="ECO:0000313" key="7">
    <source>
        <dbReference type="EMBL" id="KAA9157115.1"/>
    </source>
</evidence>
<keyword evidence="2" id="KW-0175">Coiled coil</keyword>
<evidence type="ECO:0000259" key="5">
    <source>
        <dbReference type="Pfam" id="PF25967"/>
    </source>
</evidence>
<evidence type="ECO:0000256" key="1">
    <source>
        <dbReference type="ARBA" id="ARBA00004196"/>
    </source>
</evidence>
<dbReference type="RefSeq" id="WP_144757545.1">
    <property type="nucleotide sequence ID" value="NZ_VMNW02000044.1"/>
</dbReference>
<keyword evidence="8" id="KW-1185">Reference proteome</keyword>
<comment type="subcellular location">
    <subcellularLocation>
        <location evidence="1">Cell envelope</location>
    </subcellularLocation>
</comment>
<dbReference type="Proteomes" id="UP000319769">
    <property type="component" value="Unassembled WGS sequence"/>
</dbReference>
<evidence type="ECO:0000259" key="6">
    <source>
        <dbReference type="Pfam" id="PF25990"/>
    </source>
</evidence>
<dbReference type="Pfam" id="PF25967">
    <property type="entry name" value="RND-MFP_C"/>
    <property type="match status" value="1"/>
</dbReference>
<proteinExistence type="predicted"/>
<comment type="caution">
    <text evidence="7">The sequence shown here is derived from an EMBL/GenBank/DDBJ whole genome shotgun (WGS) entry which is preliminary data.</text>
</comment>
<accession>A0A5N0UXB7</accession>
<sequence>MTRRRTWIINGGLVLLLVGAGYGIYAGFAPAAEEASSTQARTTPVSLGNVTETVSASGTVASSYTANADFSTSGKVATIKVAVGDVVKKGQKLATLDATEANAQLKVAQSNLDVAEENLDNAESSSSSSAQGGQTESTTSLQSKVDQAELSLEQAQEAVDATVLTAPGDGTVTAINGAVGQQTGSSSGSAASGSSDTSSSSSSSGFIVLTNMSSMVVTTSVAEVDVSKVRAGQSATVTVNALPDTEIKATVASVDLTPTTSNSVTSYGASLTLNDVAQGLRPGQSASVVITIAEASNVLTVPAAAVQTTGTTSTVTVQQNGQQVKKRVELGVQGESTVEIKSGLSQGDQVVLTATSTQSTSSNTAGNRSGGQGGFPGGGSGGFPGGGAGGGQ</sequence>
<keyword evidence="4" id="KW-1133">Transmembrane helix</keyword>
<evidence type="ECO:0000256" key="4">
    <source>
        <dbReference type="SAM" id="Phobius"/>
    </source>
</evidence>
<dbReference type="Pfam" id="PF25990">
    <property type="entry name" value="Beta-barrel_YknX"/>
    <property type="match status" value="1"/>
</dbReference>
<name>A0A5N0UXB7_9PSEU</name>
<dbReference type="Gene3D" id="2.40.420.20">
    <property type="match status" value="1"/>
</dbReference>
<feature type="compositionally biased region" description="Low complexity" evidence="3">
    <location>
        <begin position="354"/>
        <end position="365"/>
    </location>
</feature>
<evidence type="ECO:0000313" key="8">
    <source>
        <dbReference type="Proteomes" id="UP000319769"/>
    </source>
</evidence>
<dbReference type="AlphaFoldDB" id="A0A5N0UXB7"/>
<evidence type="ECO:0000256" key="2">
    <source>
        <dbReference type="ARBA" id="ARBA00023054"/>
    </source>
</evidence>
<dbReference type="GO" id="GO:0030313">
    <property type="term" value="C:cell envelope"/>
    <property type="evidence" value="ECO:0007669"/>
    <property type="project" value="UniProtKB-SubCell"/>
</dbReference>
<dbReference type="PANTHER" id="PTHR32347:SF23">
    <property type="entry name" value="BLL5650 PROTEIN"/>
    <property type="match status" value="1"/>
</dbReference>
<keyword evidence="4" id="KW-0812">Transmembrane</keyword>